<dbReference type="InterPro" id="IPR005821">
    <property type="entry name" value="Ion_trans_dom"/>
</dbReference>
<keyword evidence="24" id="KW-1185">Reference proteome</keyword>
<dbReference type="PRINTS" id="PR00169">
    <property type="entry name" value="KCHANNEL"/>
</dbReference>
<name>A0A485NBD4_LYNPA</name>
<comment type="catalytic activity">
    <reaction evidence="15">
        <text>K(+)(in) = K(+)(out)</text>
        <dbReference type="Rhea" id="RHEA:29463"/>
        <dbReference type="ChEBI" id="CHEBI:29103"/>
    </reaction>
</comment>
<feature type="compositionally biased region" description="Basic and acidic residues" evidence="19">
    <location>
        <begin position="56"/>
        <end position="81"/>
    </location>
</feature>
<keyword evidence="4" id="KW-0633">Potassium transport</keyword>
<comment type="catalytic activity">
    <reaction evidence="16">
        <text>Na(+)(in) = Na(+)(out)</text>
        <dbReference type="Rhea" id="RHEA:34963"/>
        <dbReference type="ChEBI" id="CHEBI:29101"/>
    </reaction>
</comment>
<comment type="subcellular location">
    <subcellularLocation>
        <location evidence="1">Cell membrane</location>
        <topology evidence="1">Multi-pass membrane protein</topology>
    </subcellularLocation>
</comment>
<feature type="domain" description="Potassium channel voltage dependent KCNQ C-terminal" evidence="22">
    <location>
        <begin position="405"/>
        <end position="607"/>
    </location>
</feature>
<reference evidence="23 24" key="1">
    <citation type="submission" date="2019-01" db="EMBL/GenBank/DDBJ databases">
        <authorList>
            <person name="Alioto T."/>
            <person name="Alioto T."/>
        </authorList>
    </citation>
    <scope>NUCLEOTIDE SEQUENCE [LARGE SCALE GENOMIC DNA]</scope>
</reference>
<organism evidence="23 24">
    <name type="scientific">Lynx pardinus</name>
    <name type="common">Iberian lynx</name>
    <name type="synonym">Felis pardina</name>
    <dbReference type="NCBI Taxonomy" id="191816"/>
    <lineage>
        <taxon>Eukaryota</taxon>
        <taxon>Metazoa</taxon>
        <taxon>Chordata</taxon>
        <taxon>Craniata</taxon>
        <taxon>Vertebrata</taxon>
        <taxon>Euteleostomi</taxon>
        <taxon>Mammalia</taxon>
        <taxon>Eutheria</taxon>
        <taxon>Laurasiatheria</taxon>
        <taxon>Carnivora</taxon>
        <taxon>Feliformia</taxon>
        <taxon>Felidae</taxon>
        <taxon>Felinae</taxon>
        <taxon>Lynx</taxon>
    </lineage>
</organism>
<evidence type="ECO:0000256" key="12">
    <source>
        <dbReference type="ARBA" id="ARBA00023065"/>
    </source>
</evidence>
<dbReference type="GO" id="GO:0008076">
    <property type="term" value="C:voltage-gated potassium channel complex"/>
    <property type="evidence" value="ECO:0007669"/>
    <property type="project" value="TreeGrafter"/>
</dbReference>
<evidence type="ECO:0000256" key="8">
    <source>
        <dbReference type="ARBA" id="ARBA00022843"/>
    </source>
</evidence>
<dbReference type="Gene3D" id="1.10.287.70">
    <property type="match status" value="1"/>
</dbReference>
<comment type="catalytic activity">
    <reaction evidence="17">
        <text>Rb(+)(in) = Rb(+)(out)</text>
        <dbReference type="Rhea" id="RHEA:78547"/>
        <dbReference type="ChEBI" id="CHEBI:49847"/>
    </reaction>
</comment>
<keyword evidence="10" id="KW-0630">Potassium</keyword>
<keyword evidence="13 20" id="KW-0472">Membrane</keyword>
<keyword evidence="2" id="KW-0813">Transport</keyword>
<evidence type="ECO:0000313" key="24">
    <source>
        <dbReference type="Proteomes" id="UP000386466"/>
    </source>
</evidence>
<keyword evidence="7" id="KW-0631">Potassium channel</keyword>
<keyword evidence="14" id="KW-0407">Ion channel</keyword>
<dbReference type="Proteomes" id="UP000386466">
    <property type="component" value="Unassembled WGS sequence"/>
</dbReference>
<dbReference type="PANTHER" id="PTHR47735:SF11">
    <property type="entry name" value="POTASSIUM VOLTAGE-GATED CHANNEL SUBFAMILY KQT MEMBER 3"/>
    <property type="match status" value="1"/>
</dbReference>
<evidence type="ECO:0000256" key="4">
    <source>
        <dbReference type="ARBA" id="ARBA00022538"/>
    </source>
</evidence>
<evidence type="ECO:0000256" key="1">
    <source>
        <dbReference type="ARBA" id="ARBA00004651"/>
    </source>
</evidence>
<keyword evidence="9" id="KW-0851">Voltage-gated channel</keyword>
<feature type="transmembrane region" description="Helical" evidence="20">
    <location>
        <begin position="122"/>
        <end position="142"/>
    </location>
</feature>
<evidence type="ECO:0000256" key="10">
    <source>
        <dbReference type="ARBA" id="ARBA00022958"/>
    </source>
</evidence>
<evidence type="ECO:0000259" key="22">
    <source>
        <dbReference type="Pfam" id="PF03520"/>
    </source>
</evidence>
<evidence type="ECO:0000256" key="6">
    <source>
        <dbReference type="ARBA" id="ARBA00022692"/>
    </source>
</evidence>
<evidence type="ECO:0000256" key="19">
    <source>
        <dbReference type="SAM" id="MobiDB-lite"/>
    </source>
</evidence>
<evidence type="ECO:0000256" key="5">
    <source>
        <dbReference type="ARBA" id="ARBA00022553"/>
    </source>
</evidence>
<evidence type="ECO:0000256" key="3">
    <source>
        <dbReference type="ARBA" id="ARBA00022475"/>
    </source>
</evidence>
<dbReference type="SUPFAM" id="SSF81324">
    <property type="entry name" value="Voltage-gated potassium channels"/>
    <property type="match status" value="1"/>
</dbReference>
<proteinExistence type="predicted"/>
<keyword evidence="8" id="KW-0832">Ubl conjugation</keyword>
<evidence type="ECO:0000256" key="9">
    <source>
        <dbReference type="ARBA" id="ARBA00022882"/>
    </source>
</evidence>
<evidence type="ECO:0000256" key="2">
    <source>
        <dbReference type="ARBA" id="ARBA00022448"/>
    </source>
</evidence>
<keyword evidence="6 20" id="KW-0812">Transmembrane</keyword>
<evidence type="ECO:0000256" key="14">
    <source>
        <dbReference type="ARBA" id="ARBA00023303"/>
    </source>
</evidence>
<feature type="compositionally biased region" description="Polar residues" evidence="19">
    <location>
        <begin position="801"/>
        <end position="824"/>
    </location>
</feature>
<keyword evidence="12" id="KW-0406">Ion transport</keyword>
<evidence type="ECO:0000256" key="7">
    <source>
        <dbReference type="ARBA" id="ARBA00022826"/>
    </source>
</evidence>
<keyword evidence="3" id="KW-1003">Cell membrane</keyword>
<feature type="region of interest" description="Disordered" evidence="19">
    <location>
        <begin position="722"/>
        <end position="830"/>
    </location>
</feature>
<evidence type="ECO:0000256" key="16">
    <source>
        <dbReference type="ARBA" id="ARBA00036239"/>
    </source>
</evidence>
<evidence type="ECO:0000256" key="13">
    <source>
        <dbReference type="ARBA" id="ARBA00023136"/>
    </source>
</evidence>
<evidence type="ECO:0000259" key="21">
    <source>
        <dbReference type="Pfam" id="PF00520"/>
    </source>
</evidence>
<protein>
    <submittedName>
        <fullName evidence="23">Potassium voltage-gated channel</fullName>
    </submittedName>
</protein>
<accession>A0A485NBD4</accession>
<dbReference type="Pfam" id="PF03520">
    <property type="entry name" value="KCNQ_channel"/>
    <property type="match status" value="1"/>
</dbReference>
<feature type="region of interest" description="Disordered" evidence="19">
    <location>
        <begin position="1"/>
        <end position="81"/>
    </location>
</feature>
<dbReference type="Gene3D" id="6.10.140.1910">
    <property type="match status" value="2"/>
</dbReference>
<dbReference type="PANTHER" id="PTHR47735">
    <property type="entry name" value="POTASSIUM VOLTAGE-GATED CHANNEL SUBFAMILY KQT MEMBER 4"/>
    <property type="match status" value="1"/>
</dbReference>
<evidence type="ECO:0000256" key="17">
    <source>
        <dbReference type="ARBA" id="ARBA00044657"/>
    </source>
</evidence>
<keyword evidence="11 20" id="KW-1133">Transmembrane helix</keyword>
<feature type="transmembrane region" description="Helical" evidence="20">
    <location>
        <begin position="289"/>
        <end position="315"/>
    </location>
</feature>
<feature type="transmembrane region" description="Helical" evidence="20">
    <location>
        <begin position="84"/>
        <end position="102"/>
    </location>
</feature>
<dbReference type="Pfam" id="PF00520">
    <property type="entry name" value="Ion_trans"/>
    <property type="match status" value="1"/>
</dbReference>
<evidence type="ECO:0000256" key="11">
    <source>
        <dbReference type="ARBA" id="ARBA00022989"/>
    </source>
</evidence>
<comment type="catalytic activity">
    <reaction evidence="18">
        <text>Cs(+)(in) = Cs(+)(out)</text>
        <dbReference type="Rhea" id="RHEA:78555"/>
        <dbReference type="ChEBI" id="CHEBI:49547"/>
    </reaction>
</comment>
<dbReference type="EMBL" id="CAAGRJ010013194">
    <property type="protein sequence ID" value="VFV29703.1"/>
    <property type="molecule type" value="Genomic_DNA"/>
</dbReference>
<sequence>MQLSVSVPKLGDRRRRAGPSAPSPSLPVPQDFPSGPHGGSQHRHRPQALARLAGPGRRESVGRREEGEGRGEVRGKSGKGDRHSCGAGMFLIVLGCLILAVLTTFREYETVSGDWLLLLETFAIFIFGAEFALRIWAAGCCCRYKGWRGRLKFARKPLCMLDKLRSLAKDTDILASRCLTPSFSQKLSTFRQHFDMANVARCELRDLFRAKRPTQTKELITAWYIGFLTLILSSFLVYLVEKDVPEVDAQGEEMKEEFETYADALWWGLITLATIGYGDKTPKTWEGRLIAATFSLIGVSFFALPAGILGSGLALKVQEQHRQKHFEKRRKPAAELIQAAWRYYATNPNRIDLVATWRFYESVVSFPFFRKEQLEAAASQKLGLLDRVRLSNPRGSNTKGKLFTPLNVDAIEESPPKEPKPVGLNNKERFRTAFRMKAYAFWQSSEDAGTGDPMAEDRAYGNDFLIEEMIPTLKAAIRAVRILQFRLYKKKFKETLRPYDVKDVIEQYSAGHLDMLSRIKYLQTRIDMIFTPGPPSTPKHKKSQRGAAFTYPSQQSPRNEPYVARTSTSEIEDQSMMGKFVKVERQVHDMGKKLDFLVDMHMQHMERLQVHVTEYYPTKGTSSPADVEKMENNRDSDLKTIICNYSETGPPEAPYSFHQVPIDKVGPYGFFAHDPVTLPRGGPSSGKVQATLSSSATTYAKRPTVLPVLTLLDSRVSYHSQAELHGPCSDRVSPRQRRSITRDSDTPLSLMSVNHEELERSPSGFSISQDRDDYVFGPNGGSSWMREKRYLAEGETDTDTDPFTPSGSLPLSSTGDGISDSVWTPPNKPI</sequence>
<dbReference type="GO" id="GO:0005249">
    <property type="term" value="F:voltage-gated potassium channel activity"/>
    <property type="evidence" value="ECO:0007669"/>
    <property type="project" value="InterPro"/>
</dbReference>
<keyword evidence="5" id="KW-0597">Phosphoprotein</keyword>
<evidence type="ECO:0000256" key="20">
    <source>
        <dbReference type="SAM" id="Phobius"/>
    </source>
</evidence>
<dbReference type="AlphaFoldDB" id="A0A485NBD4"/>
<dbReference type="InterPro" id="IPR013821">
    <property type="entry name" value="K_chnl_volt-dep_KCNQ_C"/>
</dbReference>
<evidence type="ECO:0000256" key="18">
    <source>
        <dbReference type="ARBA" id="ARBA00044691"/>
    </source>
</evidence>
<dbReference type="InterPro" id="IPR027359">
    <property type="entry name" value="Volt_channel_dom_sf"/>
</dbReference>
<dbReference type="InterPro" id="IPR003948">
    <property type="entry name" value="K_chnl_volt-dep_KCNQ3"/>
</dbReference>
<dbReference type="Pfam" id="PF11956">
    <property type="entry name" value="KCNQC3-Ank-G_bd"/>
    <property type="match status" value="1"/>
</dbReference>
<dbReference type="PRINTS" id="PR01462">
    <property type="entry name" value="KCNQ3CHANNEL"/>
</dbReference>
<dbReference type="PRINTS" id="PR01459">
    <property type="entry name" value="KCNQCHANNEL"/>
</dbReference>
<feature type="transmembrane region" description="Helical" evidence="20">
    <location>
        <begin position="219"/>
        <end position="240"/>
    </location>
</feature>
<feature type="domain" description="Ion transport" evidence="21">
    <location>
        <begin position="89"/>
        <end position="315"/>
    </location>
</feature>
<gene>
    <name evidence="23" type="ORF">LYPA_23C019210</name>
</gene>
<dbReference type="InterPro" id="IPR020969">
    <property type="entry name" value="Ankyrin-G_BS"/>
</dbReference>
<feature type="region of interest" description="Disordered" evidence="19">
    <location>
        <begin position="532"/>
        <end position="561"/>
    </location>
</feature>
<evidence type="ECO:0000256" key="15">
    <source>
        <dbReference type="ARBA" id="ARBA00034430"/>
    </source>
</evidence>
<dbReference type="InterPro" id="IPR003937">
    <property type="entry name" value="K_chnl_volt-dep_KCNQ"/>
</dbReference>
<evidence type="ECO:0000313" key="23">
    <source>
        <dbReference type="EMBL" id="VFV29703.1"/>
    </source>
</evidence>
<dbReference type="Gene3D" id="1.20.120.350">
    <property type="entry name" value="Voltage-gated potassium channels. Chain C"/>
    <property type="match status" value="1"/>
</dbReference>
<feature type="transmembrane region" description="Helical" evidence="20">
    <location>
        <begin position="260"/>
        <end position="277"/>
    </location>
</feature>